<evidence type="ECO:0000313" key="3">
    <source>
        <dbReference type="Proteomes" id="UP000824120"/>
    </source>
</evidence>
<evidence type="ECO:0000313" key="2">
    <source>
        <dbReference type="EMBL" id="KAG5592341.1"/>
    </source>
</evidence>
<dbReference type="Proteomes" id="UP000824120">
    <property type="component" value="Chromosome 8"/>
</dbReference>
<protein>
    <submittedName>
        <fullName evidence="2">Uncharacterized protein</fullName>
    </submittedName>
</protein>
<feature type="compositionally biased region" description="Basic and acidic residues" evidence="1">
    <location>
        <begin position="46"/>
        <end position="71"/>
    </location>
</feature>
<gene>
    <name evidence="2" type="ORF">H5410_042855</name>
</gene>
<feature type="compositionally biased region" description="Basic and acidic residues" evidence="1">
    <location>
        <begin position="27"/>
        <end position="37"/>
    </location>
</feature>
<reference evidence="2 3" key="1">
    <citation type="submission" date="2020-09" db="EMBL/GenBank/DDBJ databases">
        <title>De no assembly of potato wild relative species, Solanum commersonii.</title>
        <authorList>
            <person name="Cho K."/>
        </authorList>
    </citation>
    <scope>NUCLEOTIDE SEQUENCE [LARGE SCALE GENOMIC DNA]</scope>
    <source>
        <strain evidence="2">LZ3.2</strain>
        <tissue evidence="2">Leaf</tissue>
    </source>
</reference>
<comment type="caution">
    <text evidence="2">The sequence shown here is derived from an EMBL/GenBank/DDBJ whole genome shotgun (WGS) entry which is preliminary data.</text>
</comment>
<keyword evidence="3" id="KW-1185">Reference proteome</keyword>
<dbReference type="EMBL" id="JACXVP010000008">
    <property type="protein sequence ID" value="KAG5592341.1"/>
    <property type="molecule type" value="Genomic_DNA"/>
</dbReference>
<evidence type="ECO:0000256" key="1">
    <source>
        <dbReference type="SAM" id="MobiDB-lite"/>
    </source>
</evidence>
<sequence length="71" mass="8204">MHQSNRATQRRAKGITINEGGSNPLKRRWDDLQPGDKGKRKKHIDRKGTTIEPDFSKPEDEKPLINRRDAL</sequence>
<name>A0A9J5XWT8_SOLCO</name>
<proteinExistence type="predicted"/>
<dbReference type="AlphaFoldDB" id="A0A9J5XWT8"/>
<feature type="region of interest" description="Disordered" evidence="1">
    <location>
        <begin position="1"/>
        <end position="71"/>
    </location>
</feature>
<organism evidence="2 3">
    <name type="scientific">Solanum commersonii</name>
    <name type="common">Commerson's wild potato</name>
    <name type="synonym">Commerson's nightshade</name>
    <dbReference type="NCBI Taxonomy" id="4109"/>
    <lineage>
        <taxon>Eukaryota</taxon>
        <taxon>Viridiplantae</taxon>
        <taxon>Streptophyta</taxon>
        <taxon>Embryophyta</taxon>
        <taxon>Tracheophyta</taxon>
        <taxon>Spermatophyta</taxon>
        <taxon>Magnoliopsida</taxon>
        <taxon>eudicotyledons</taxon>
        <taxon>Gunneridae</taxon>
        <taxon>Pentapetalae</taxon>
        <taxon>asterids</taxon>
        <taxon>lamiids</taxon>
        <taxon>Solanales</taxon>
        <taxon>Solanaceae</taxon>
        <taxon>Solanoideae</taxon>
        <taxon>Solaneae</taxon>
        <taxon>Solanum</taxon>
    </lineage>
</organism>
<accession>A0A9J5XWT8</accession>